<evidence type="ECO:0008006" key="3">
    <source>
        <dbReference type="Google" id="ProtNLM"/>
    </source>
</evidence>
<proteinExistence type="predicted"/>
<name>A0A8J3G5G9_9BACT</name>
<sequence length="178" mass="20026">MRKLLAILFVLGGFAGIQSCSGPMGPPGLPGPQGAQGQPGINILAEVFEVENVNFTSANEFREVFEFTRAIEPSDKIASFILWQIDNGVDIWRPLPQTVFLPSGIMLYNFDFTRFDFSFFLEANFPLNQAPTDFTRNQIFRIVVIPADFTNARLDFSDYNALMEFIGKTEEDVVKLNK</sequence>
<comment type="caution">
    <text evidence="1">The sequence shown here is derived from an EMBL/GenBank/DDBJ whole genome shotgun (WGS) entry which is preliminary data.</text>
</comment>
<protein>
    <recommendedName>
        <fullName evidence="3">Collagen-like protein</fullName>
    </recommendedName>
</protein>
<accession>A0A8J3G5G9</accession>
<organism evidence="1 2">
    <name type="scientific">Mongoliitalea lutea</name>
    <dbReference type="NCBI Taxonomy" id="849756"/>
    <lineage>
        <taxon>Bacteria</taxon>
        <taxon>Pseudomonadati</taxon>
        <taxon>Bacteroidota</taxon>
        <taxon>Cytophagia</taxon>
        <taxon>Cytophagales</taxon>
        <taxon>Cyclobacteriaceae</taxon>
        <taxon>Mongoliitalea</taxon>
    </lineage>
</organism>
<reference evidence="1" key="1">
    <citation type="journal article" date="2014" name="Int. J. Syst. Evol. Microbiol.">
        <title>Complete genome sequence of Corynebacterium casei LMG S-19264T (=DSM 44701T), isolated from a smear-ripened cheese.</title>
        <authorList>
            <consortium name="US DOE Joint Genome Institute (JGI-PGF)"/>
            <person name="Walter F."/>
            <person name="Albersmeier A."/>
            <person name="Kalinowski J."/>
            <person name="Ruckert C."/>
        </authorList>
    </citation>
    <scope>NUCLEOTIDE SEQUENCE</scope>
    <source>
        <strain evidence="1">KCTC 23224</strain>
    </source>
</reference>
<keyword evidence="2" id="KW-1185">Reference proteome</keyword>
<dbReference type="Proteomes" id="UP000642809">
    <property type="component" value="Unassembled WGS sequence"/>
</dbReference>
<dbReference type="AlphaFoldDB" id="A0A8J3G5G9"/>
<gene>
    <name evidence="1" type="ORF">GCM10008106_16670</name>
</gene>
<dbReference type="EMBL" id="BMYF01000008">
    <property type="protein sequence ID" value="GHB35839.1"/>
    <property type="molecule type" value="Genomic_DNA"/>
</dbReference>
<evidence type="ECO:0000313" key="1">
    <source>
        <dbReference type="EMBL" id="GHB35839.1"/>
    </source>
</evidence>
<dbReference type="RefSeq" id="WP_189580640.1">
    <property type="nucleotide sequence ID" value="NZ_BMYF01000008.1"/>
</dbReference>
<evidence type="ECO:0000313" key="2">
    <source>
        <dbReference type="Proteomes" id="UP000642809"/>
    </source>
</evidence>
<dbReference type="Gene3D" id="1.20.5.320">
    <property type="entry name" value="6-Phosphogluconate Dehydrogenase, domain 3"/>
    <property type="match status" value="1"/>
</dbReference>
<dbReference type="PROSITE" id="PS51257">
    <property type="entry name" value="PROKAR_LIPOPROTEIN"/>
    <property type="match status" value="1"/>
</dbReference>
<reference evidence="1" key="2">
    <citation type="submission" date="2020-09" db="EMBL/GenBank/DDBJ databases">
        <authorList>
            <person name="Sun Q."/>
            <person name="Kim S."/>
        </authorList>
    </citation>
    <scope>NUCLEOTIDE SEQUENCE</scope>
    <source>
        <strain evidence="1">KCTC 23224</strain>
    </source>
</reference>